<gene>
    <name evidence="1" type="ORF">BV25DRAFT_1916328</name>
</gene>
<comment type="caution">
    <text evidence="1">The sequence shown here is derived from an EMBL/GenBank/DDBJ whole genome shotgun (WGS) entry which is preliminary data.</text>
</comment>
<evidence type="ECO:0000313" key="1">
    <source>
        <dbReference type="EMBL" id="KAI0062032.1"/>
    </source>
</evidence>
<sequence>MSFNFDSLYQWVPQLPEGTPKDIVQWLRGLRIPVIKSTSDAWVAGKPDLLLHRYLSNISSFDNTEEIFDVNTNTFLVNTTASGKMALLLDGLKDRWGFYLTEKRDADDPGSKDLVSLLEASDDTPTMPSNEQHRRLRMTVSMILRKESVTLVLSGSPS</sequence>
<protein>
    <submittedName>
        <fullName evidence="1">Uncharacterized protein</fullName>
    </submittedName>
</protein>
<evidence type="ECO:0000313" key="2">
    <source>
        <dbReference type="Proteomes" id="UP000814140"/>
    </source>
</evidence>
<organism evidence="1 2">
    <name type="scientific">Artomyces pyxidatus</name>
    <dbReference type="NCBI Taxonomy" id="48021"/>
    <lineage>
        <taxon>Eukaryota</taxon>
        <taxon>Fungi</taxon>
        <taxon>Dikarya</taxon>
        <taxon>Basidiomycota</taxon>
        <taxon>Agaricomycotina</taxon>
        <taxon>Agaricomycetes</taxon>
        <taxon>Russulales</taxon>
        <taxon>Auriscalpiaceae</taxon>
        <taxon>Artomyces</taxon>
    </lineage>
</organism>
<proteinExistence type="predicted"/>
<keyword evidence="2" id="KW-1185">Reference proteome</keyword>
<reference evidence="1" key="1">
    <citation type="submission" date="2021-03" db="EMBL/GenBank/DDBJ databases">
        <authorList>
            <consortium name="DOE Joint Genome Institute"/>
            <person name="Ahrendt S."/>
            <person name="Looney B.P."/>
            <person name="Miyauchi S."/>
            <person name="Morin E."/>
            <person name="Drula E."/>
            <person name="Courty P.E."/>
            <person name="Chicoki N."/>
            <person name="Fauchery L."/>
            <person name="Kohler A."/>
            <person name="Kuo A."/>
            <person name="Labutti K."/>
            <person name="Pangilinan J."/>
            <person name="Lipzen A."/>
            <person name="Riley R."/>
            <person name="Andreopoulos W."/>
            <person name="He G."/>
            <person name="Johnson J."/>
            <person name="Barry K.W."/>
            <person name="Grigoriev I.V."/>
            <person name="Nagy L."/>
            <person name="Hibbett D."/>
            <person name="Henrissat B."/>
            <person name="Matheny P.B."/>
            <person name="Labbe J."/>
            <person name="Martin F."/>
        </authorList>
    </citation>
    <scope>NUCLEOTIDE SEQUENCE</scope>
    <source>
        <strain evidence="1">HHB10654</strain>
    </source>
</reference>
<accession>A0ACB8T0Q2</accession>
<dbReference type="EMBL" id="MU277209">
    <property type="protein sequence ID" value="KAI0062032.1"/>
    <property type="molecule type" value="Genomic_DNA"/>
</dbReference>
<name>A0ACB8T0Q2_9AGAM</name>
<reference evidence="1" key="2">
    <citation type="journal article" date="2022" name="New Phytol.">
        <title>Evolutionary transition to the ectomycorrhizal habit in the genomes of a hyperdiverse lineage of mushroom-forming fungi.</title>
        <authorList>
            <person name="Looney B."/>
            <person name="Miyauchi S."/>
            <person name="Morin E."/>
            <person name="Drula E."/>
            <person name="Courty P.E."/>
            <person name="Kohler A."/>
            <person name="Kuo A."/>
            <person name="LaButti K."/>
            <person name="Pangilinan J."/>
            <person name="Lipzen A."/>
            <person name="Riley R."/>
            <person name="Andreopoulos W."/>
            <person name="He G."/>
            <person name="Johnson J."/>
            <person name="Nolan M."/>
            <person name="Tritt A."/>
            <person name="Barry K.W."/>
            <person name="Grigoriev I.V."/>
            <person name="Nagy L.G."/>
            <person name="Hibbett D."/>
            <person name="Henrissat B."/>
            <person name="Matheny P.B."/>
            <person name="Labbe J."/>
            <person name="Martin F.M."/>
        </authorList>
    </citation>
    <scope>NUCLEOTIDE SEQUENCE</scope>
    <source>
        <strain evidence="1">HHB10654</strain>
    </source>
</reference>
<dbReference type="Proteomes" id="UP000814140">
    <property type="component" value="Unassembled WGS sequence"/>
</dbReference>